<evidence type="ECO:0000256" key="3">
    <source>
        <dbReference type="ARBA" id="ARBA00022833"/>
    </source>
</evidence>
<dbReference type="RefSeq" id="WP_048111412.1">
    <property type="nucleotide sequence ID" value="NZ_CP010070.1"/>
</dbReference>
<gene>
    <name evidence="5" type="ORF">Mpt1_c01770</name>
</gene>
<dbReference type="OrthoDB" id="6529at2157"/>
<keyword evidence="3" id="KW-0862">Zinc</keyword>
<name>A0A0A7LAP1_9ARCH</name>
<dbReference type="InterPro" id="IPR007115">
    <property type="entry name" value="6-PTP_synth/QueD"/>
</dbReference>
<protein>
    <submittedName>
        <fullName evidence="5">Dihydroneopterin monophosphate aldolase</fullName>
        <ecNumber evidence="5">4.1.2.-</ecNumber>
    </submittedName>
</protein>
<dbReference type="Proteomes" id="UP000030787">
    <property type="component" value="Chromosome"/>
</dbReference>
<dbReference type="GO" id="GO:0046872">
    <property type="term" value="F:metal ion binding"/>
    <property type="evidence" value="ECO:0007669"/>
    <property type="project" value="UniProtKB-KW"/>
</dbReference>
<dbReference type="Pfam" id="PF01242">
    <property type="entry name" value="PTPS"/>
    <property type="match status" value="1"/>
</dbReference>
<dbReference type="KEGG" id="mear:Mpt1_c01770"/>
<dbReference type="GeneID" id="24817852"/>
<evidence type="ECO:0000313" key="5">
    <source>
        <dbReference type="EMBL" id="AIZ56078.1"/>
    </source>
</evidence>
<keyword evidence="4 5" id="KW-0456">Lyase</keyword>
<evidence type="ECO:0000256" key="4">
    <source>
        <dbReference type="ARBA" id="ARBA00023239"/>
    </source>
</evidence>
<dbReference type="PANTHER" id="PTHR12589:SF7">
    <property type="entry name" value="6-PYRUVOYL TETRAHYDROBIOPTERIN SYNTHASE"/>
    <property type="match status" value="1"/>
</dbReference>
<dbReference type="SUPFAM" id="SSF55620">
    <property type="entry name" value="Tetrahydrobiopterin biosynthesis enzymes-like"/>
    <property type="match status" value="1"/>
</dbReference>
<dbReference type="PANTHER" id="PTHR12589">
    <property type="entry name" value="PYRUVOYL TETRAHYDROBIOPTERIN SYNTHASE"/>
    <property type="match status" value="1"/>
</dbReference>
<proteinExistence type="predicted"/>
<organism evidence="5 6">
    <name type="scientific">Candidatus Methanoplasma termitum</name>
    <dbReference type="NCBI Taxonomy" id="1577791"/>
    <lineage>
        <taxon>Archaea</taxon>
        <taxon>Methanobacteriati</taxon>
        <taxon>Thermoplasmatota</taxon>
        <taxon>Thermoplasmata</taxon>
        <taxon>Methanomassiliicoccales</taxon>
        <taxon>Methanomassiliicoccaceae</taxon>
        <taxon>Candidatus Methanoplasma</taxon>
    </lineage>
</organism>
<dbReference type="STRING" id="1577791.Mpt1_c01770"/>
<dbReference type="EC" id="4.1.2.-" evidence="5"/>
<evidence type="ECO:0000256" key="2">
    <source>
        <dbReference type="ARBA" id="ARBA00022723"/>
    </source>
</evidence>
<reference evidence="5 6" key="1">
    <citation type="journal article" date="2014" name="Appl. Environ. Microbiol.">
        <title>Comparative Genome Analysis of 'Candidatus Methanoplasma termitum' Indicates a New Mode of Energy Metabolism in the Seventh Order of Methanogens.</title>
        <authorList>
            <person name="Lang K."/>
            <person name="Schuldes J."/>
            <person name="Klingl A."/>
            <person name="Poehlein A."/>
            <person name="Daniel R."/>
            <person name="Brune A."/>
        </authorList>
    </citation>
    <scope>NUCLEOTIDE SEQUENCE [LARGE SCALE GENOMIC DNA]</scope>
    <source>
        <strain evidence="6">Mpt1</strain>
    </source>
</reference>
<evidence type="ECO:0000313" key="6">
    <source>
        <dbReference type="Proteomes" id="UP000030787"/>
    </source>
</evidence>
<keyword evidence="2" id="KW-0479">Metal-binding</keyword>
<dbReference type="AlphaFoldDB" id="A0A0A7LAP1"/>
<dbReference type="GO" id="GO:0016829">
    <property type="term" value="F:lyase activity"/>
    <property type="evidence" value="ECO:0007669"/>
    <property type="project" value="UniProtKB-KW"/>
</dbReference>
<dbReference type="Gene3D" id="3.30.479.10">
    <property type="entry name" value="6-pyruvoyl tetrahydropterin synthase/QueD"/>
    <property type="match status" value="1"/>
</dbReference>
<comment type="cofactor">
    <cofactor evidence="1">
        <name>Zn(2+)</name>
        <dbReference type="ChEBI" id="CHEBI:29105"/>
    </cofactor>
</comment>
<dbReference type="EMBL" id="CP010070">
    <property type="protein sequence ID" value="AIZ56078.1"/>
    <property type="molecule type" value="Genomic_DNA"/>
</dbReference>
<dbReference type="InterPro" id="IPR038418">
    <property type="entry name" value="6-PTP_synth/QueD_sf"/>
</dbReference>
<accession>A0A0A7LAP1</accession>
<sequence>MIIEIDGGHTGISFSSCHFIPMHDKCSRLHGHSYIVRIRLEGEQNESGMVMDFVILKKKLRSMISEMDHKVLLPARSRIVKIVEKNGSVEVTSCNKRYVFPAEDVLMLDVTTTTAEEMARMMTEMIIKDIDFPKTVKSVAIGLDEERGQTAWYTKVL</sequence>
<evidence type="ECO:0000256" key="1">
    <source>
        <dbReference type="ARBA" id="ARBA00001947"/>
    </source>
</evidence>
<dbReference type="HOGENOM" id="CLU_111016_3_0_2"/>
<keyword evidence="6" id="KW-1185">Reference proteome</keyword>